<gene>
    <name evidence="3" type="ORF">Bca52824_026128</name>
</gene>
<comment type="caution">
    <text evidence="3">The sequence shown here is derived from an EMBL/GenBank/DDBJ whole genome shotgun (WGS) entry which is preliminary data.</text>
</comment>
<evidence type="ECO:0000256" key="1">
    <source>
        <dbReference type="SAM" id="MobiDB-lite"/>
    </source>
</evidence>
<dbReference type="PANTHER" id="PTHR48449">
    <property type="entry name" value="DUF1985 DOMAIN-CONTAINING PROTEIN"/>
    <property type="match status" value="1"/>
</dbReference>
<feature type="region of interest" description="Disordered" evidence="1">
    <location>
        <begin position="117"/>
        <end position="139"/>
    </location>
</feature>
<feature type="region of interest" description="Disordered" evidence="1">
    <location>
        <begin position="318"/>
        <end position="382"/>
    </location>
</feature>
<name>A0A8X7SGZ6_BRACI</name>
<feature type="compositionally biased region" description="Basic and acidic residues" evidence="1">
    <location>
        <begin position="354"/>
        <end position="374"/>
    </location>
</feature>
<dbReference type="OrthoDB" id="1930729at2759"/>
<reference evidence="3 4" key="1">
    <citation type="submission" date="2020-02" db="EMBL/GenBank/DDBJ databases">
        <authorList>
            <person name="Ma Q."/>
            <person name="Huang Y."/>
            <person name="Song X."/>
            <person name="Pei D."/>
        </authorList>
    </citation>
    <scope>NUCLEOTIDE SEQUENCE [LARGE SCALE GENOMIC DNA]</scope>
    <source>
        <strain evidence="3">Sxm20200214</strain>
        <tissue evidence="3">Leaf</tissue>
    </source>
</reference>
<accession>A0A8X7SGZ6</accession>
<feature type="compositionally biased region" description="Low complexity" evidence="1">
    <location>
        <begin position="466"/>
        <end position="478"/>
    </location>
</feature>
<dbReference type="EMBL" id="JAAMPC010000006">
    <property type="protein sequence ID" value="KAG2306380.1"/>
    <property type="molecule type" value="Genomic_DNA"/>
</dbReference>
<evidence type="ECO:0000313" key="4">
    <source>
        <dbReference type="Proteomes" id="UP000886595"/>
    </source>
</evidence>
<feature type="compositionally biased region" description="Acidic residues" evidence="1">
    <location>
        <begin position="497"/>
        <end position="512"/>
    </location>
</feature>
<feature type="region of interest" description="Disordered" evidence="1">
    <location>
        <begin position="449"/>
        <end position="591"/>
    </location>
</feature>
<feature type="domain" description="DUF1985" evidence="2">
    <location>
        <begin position="72"/>
        <end position="198"/>
    </location>
</feature>
<organism evidence="3 4">
    <name type="scientific">Brassica carinata</name>
    <name type="common">Ethiopian mustard</name>
    <name type="synonym">Abyssinian cabbage</name>
    <dbReference type="NCBI Taxonomy" id="52824"/>
    <lineage>
        <taxon>Eukaryota</taxon>
        <taxon>Viridiplantae</taxon>
        <taxon>Streptophyta</taxon>
        <taxon>Embryophyta</taxon>
        <taxon>Tracheophyta</taxon>
        <taxon>Spermatophyta</taxon>
        <taxon>Magnoliopsida</taxon>
        <taxon>eudicotyledons</taxon>
        <taxon>Gunneridae</taxon>
        <taxon>Pentapetalae</taxon>
        <taxon>rosids</taxon>
        <taxon>malvids</taxon>
        <taxon>Brassicales</taxon>
        <taxon>Brassicaceae</taxon>
        <taxon>Brassiceae</taxon>
        <taxon>Brassica</taxon>
    </lineage>
</organism>
<dbReference type="AlphaFoldDB" id="A0A8X7SGZ6"/>
<dbReference type="InterPro" id="IPR015410">
    <property type="entry name" value="DUF1985"/>
</dbReference>
<keyword evidence="4" id="KW-1185">Reference proteome</keyword>
<proteinExistence type="predicted"/>
<feature type="compositionally biased region" description="Basic and acidic residues" evidence="1">
    <location>
        <begin position="571"/>
        <end position="591"/>
    </location>
</feature>
<dbReference type="PANTHER" id="PTHR48449:SF1">
    <property type="entry name" value="DUF1985 DOMAIN-CONTAINING PROTEIN"/>
    <property type="match status" value="1"/>
</dbReference>
<dbReference type="Pfam" id="PF09331">
    <property type="entry name" value="DUF1985"/>
    <property type="match status" value="1"/>
</dbReference>
<evidence type="ECO:0000259" key="2">
    <source>
        <dbReference type="Pfam" id="PF09331"/>
    </source>
</evidence>
<protein>
    <recommendedName>
        <fullName evidence="2">DUF1985 domain-containing protein</fullName>
    </recommendedName>
</protein>
<sequence length="591" mass="64797">MDELELPSRLFETGYEPTGKKRVKNYFNLRWIEVIKSALEDADLAMLSASQFGKVMKMGSHTFSVMFLHYILARQLVTDKDFELWWLFVGKPIRYAIQDFALVTGLNCGPIVGVNHQTKGKGARGKGTAKSKSSSASPSIWDDPLTRLRLALLVLVEGILCPTCGTTNIRPEIVRMLENMDEFLNYPWGRESFLLTVSSTKARPPSHYVLQDTMAIQGFSHAMVLVTVAACPFILLKPGAVASVDDESKSSEDIIDKLLDRKFKRRAFVRSLIRTNEGGEVLYRGLEDKEVGAVDHLVGLVGDDYPFEHNKWTGGVKADDLKVQKGHPRATEPSDSLESEDMDREYGQQGGGDDVVHSREGRDQPSMRQDEAHIGGRPSSSGVADLVRQAAEAYEAQLLPMFEGYMVSMKDHISNELSKVMTAVAATNASIAAVESFVKTEFATLPKESAGVDMNGGEQFSGYSGGSPSSSQAPSFPSRQTKQGTADTRGDVQDPPQIDELDGNAATGEDDVGGSVATKGDEVVTKKTTLKPSKAGRPVRLTTVAAGDGFQRYSKRERHSPDRFTPGGVPRKQETVKCPRRGPKEKEKEKE</sequence>
<evidence type="ECO:0000313" key="3">
    <source>
        <dbReference type="EMBL" id="KAG2306380.1"/>
    </source>
</evidence>
<dbReference type="Proteomes" id="UP000886595">
    <property type="component" value="Unassembled WGS sequence"/>
</dbReference>
<feature type="compositionally biased region" description="Basic residues" evidence="1">
    <location>
        <begin position="118"/>
        <end position="129"/>
    </location>
</feature>